<feature type="domain" description="SLH" evidence="2">
    <location>
        <begin position="53"/>
        <end position="116"/>
    </location>
</feature>
<dbReference type="RefSeq" id="WP_255228337.1">
    <property type="nucleotide sequence ID" value="NZ_JAJEKE010000015.1"/>
</dbReference>
<evidence type="ECO:0000259" key="3">
    <source>
        <dbReference type="PROSITE" id="PS51910"/>
    </source>
</evidence>
<evidence type="ECO:0000259" key="2">
    <source>
        <dbReference type="PROSITE" id="PS51272"/>
    </source>
</evidence>
<gene>
    <name evidence="4" type="ORF">LJD61_14835</name>
</gene>
<feature type="domain" description="SLH" evidence="2">
    <location>
        <begin position="175"/>
        <end position="238"/>
    </location>
</feature>
<dbReference type="PANTHER" id="PTHR46066:SF2">
    <property type="entry name" value="CHITINASE DOMAIN-CONTAINING PROTEIN 1"/>
    <property type="match status" value="1"/>
</dbReference>
<proteinExistence type="predicted"/>
<dbReference type="PANTHER" id="PTHR46066">
    <property type="entry name" value="CHITINASE DOMAIN-CONTAINING PROTEIN 1 FAMILY MEMBER"/>
    <property type="match status" value="1"/>
</dbReference>
<protein>
    <submittedName>
        <fullName evidence="4">S-layer homology domain-containing protein</fullName>
    </submittedName>
</protein>
<feature type="domain" description="SLH" evidence="2">
    <location>
        <begin position="117"/>
        <end position="174"/>
    </location>
</feature>
<feature type="domain" description="GH18" evidence="3">
    <location>
        <begin position="366"/>
        <end position="682"/>
    </location>
</feature>
<dbReference type="InterPro" id="IPR017853">
    <property type="entry name" value="GH"/>
</dbReference>
<comment type="caution">
    <text evidence="4">The sequence shown here is derived from an EMBL/GenBank/DDBJ whole genome shotgun (WGS) entry which is preliminary data.</text>
</comment>
<dbReference type="Gene3D" id="3.10.50.10">
    <property type="match status" value="1"/>
</dbReference>
<name>A0ABT1NHU3_9FIRM</name>
<dbReference type="Proteomes" id="UP001651880">
    <property type="component" value="Unassembled WGS sequence"/>
</dbReference>
<dbReference type="InterPro" id="IPR029070">
    <property type="entry name" value="Chitinase_insertion_sf"/>
</dbReference>
<reference evidence="4 5" key="1">
    <citation type="submission" date="2021-10" db="EMBL/GenBank/DDBJ databases">
        <title>Lutispora strain m25 sp. nov., a thermophilic, non-spore-forming bacterium isolated from a lab-scale methanogenic bioreactor digesting anaerobic sludge.</title>
        <authorList>
            <person name="El Houari A."/>
            <person name="Mcdonald J."/>
        </authorList>
    </citation>
    <scope>NUCLEOTIDE SEQUENCE [LARGE SCALE GENOMIC DNA]</scope>
    <source>
        <strain evidence="5">m25</strain>
    </source>
</reference>
<accession>A0ABT1NHU3</accession>
<dbReference type="PROSITE" id="PS51910">
    <property type="entry name" value="GH18_2"/>
    <property type="match status" value="1"/>
</dbReference>
<dbReference type="Pfam" id="PF00704">
    <property type="entry name" value="Glyco_hydro_18"/>
    <property type="match status" value="1"/>
</dbReference>
<dbReference type="InterPro" id="IPR001119">
    <property type="entry name" value="SLH_dom"/>
</dbReference>
<dbReference type="Gene3D" id="3.20.20.80">
    <property type="entry name" value="Glycosidases"/>
    <property type="match status" value="1"/>
</dbReference>
<dbReference type="Pfam" id="PF00395">
    <property type="entry name" value="SLH"/>
    <property type="match status" value="3"/>
</dbReference>
<evidence type="ECO:0000313" key="4">
    <source>
        <dbReference type="EMBL" id="MCQ1530815.1"/>
    </source>
</evidence>
<dbReference type="InterPro" id="IPR011583">
    <property type="entry name" value="Chitinase_II/V-like_cat"/>
</dbReference>
<dbReference type="SMART" id="SM00636">
    <property type="entry name" value="Glyco_18"/>
    <property type="match status" value="1"/>
</dbReference>
<sequence>MYTKRGLYNSMLIILLILSIASIPVLSNAAAEVGTYTEISSEKLSNELFQPQITEILYKDVKGHWAENYMSGLSDMEILKGFVDNTMKPNKTITRSEFITMIARVMDLQKDSDKYSNYTDIPATHWSYTYINNAKAYGLLDDFTGTKLYPDKVITREEMAVIISGTLPSDYKVDKPMSFSDIRADYVNKISIDRISSAGIINGLPDGTFSPKGSATRAEAAAMIYRLIHLKSETEESGIYDFVQKYETSLIEAANEADIELPGALEYSIGKEKALNQKRREVISNLKKTNTNVRRSISEMKVYVLQSSLYKYVLEIDYVLSVESGVFNKSEYNIRKNLSVTKRDGHLVVFDSLLDGSLISKSKDDEKVNLTWQYVYSKTPDMTGEKKIAGLNVVSPTWFVLQNESGAIIDKGDINYTKWAHENGYKVWPLFGNAFDPDLTGKILEDADKRSKLADSIIEYSIKYNADGINMDFENMRTSDRDNYTLFIKELSAKAKAKGLITSVDVTTINQYSSWSTCYDRKALAKYADYMILMAYDQHWEGSPVSGSVAQLSWVESSLKKVLEEIPQNKLILAVPFYTRLWKEAYVDGKTVVTSQAISMETGEKVIKDNQASKIWDEKSGQYYAEFKKDGALYKIWLEDENSIRLKAQLANKYNLGGVASWRKGFEKPVVWEVIHSVLKAAASSYS</sequence>
<organism evidence="4 5">
    <name type="scientific">Lutispora saccharofermentans</name>
    <dbReference type="NCBI Taxonomy" id="3024236"/>
    <lineage>
        <taxon>Bacteria</taxon>
        <taxon>Bacillati</taxon>
        <taxon>Bacillota</taxon>
        <taxon>Clostridia</taxon>
        <taxon>Lutisporales</taxon>
        <taxon>Lutisporaceae</taxon>
        <taxon>Lutispora</taxon>
    </lineage>
</organism>
<keyword evidence="5" id="KW-1185">Reference proteome</keyword>
<evidence type="ECO:0000313" key="5">
    <source>
        <dbReference type="Proteomes" id="UP001651880"/>
    </source>
</evidence>
<evidence type="ECO:0000256" key="1">
    <source>
        <dbReference type="ARBA" id="ARBA00022737"/>
    </source>
</evidence>
<dbReference type="InterPro" id="IPR001223">
    <property type="entry name" value="Glyco_hydro18_cat"/>
</dbReference>
<dbReference type="EMBL" id="JAJEKE010000015">
    <property type="protein sequence ID" value="MCQ1530815.1"/>
    <property type="molecule type" value="Genomic_DNA"/>
</dbReference>
<dbReference type="PROSITE" id="PS51272">
    <property type="entry name" value="SLH"/>
    <property type="match status" value="3"/>
</dbReference>
<keyword evidence="1" id="KW-0677">Repeat</keyword>
<dbReference type="SUPFAM" id="SSF51445">
    <property type="entry name" value="(Trans)glycosidases"/>
    <property type="match status" value="1"/>
</dbReference>